<feature type="transmembrane region" description="Helical" evidence="1">
    <location>
        <begin position="124"/>
        <end position="146"/>
    </location>
</feature>
<dbReference type="PANTHER" id="PTHR37680">
    <property type="entry name" value="C130050O18RIK PROTEIN"/>
    <property type="match status" value="1"/>
</dbReference>
<evidence type="ECO:0000256" key="1">
    <source>
        <dbReference type="SAM" id="Phobius"/>
    </source>
</evidence>
<organism evidence="2 3">
    <name type="scientific">Knipowitschia caucasica</name>
    <name type="common">Caucasian dwarf goby</name>
    <name type="synonym">Pomatoschistus caucasicus</name>
    <dbReference type="NCBI Taxonomy" id="637954"/>
    <lineage>
        <taxon>Eukaryota</taxon>
        <taxon>Metazoa</taxon>
        <taxon>Chordata</taxon>
        <taxon>Craniata</taxon>
        <taxon>Vertebrata</taxon>
        <taxon>Euteleostomi</taxon>
        <taxon>Actinopterygii</taxon>
        <taxon>Neopterygii</taxon>
        <taxon>Teleostei</taxon>
        <taxon>Neoteleostei</taxon>
        <taxon>Acanthomorphata</taxon>
        <taxon>Gobiaria</taxon>
        <taxon>Gobiiformes</taxon>
        <taxon>Gobioidei</taxon>
        <taxon>Gobiidae</taxon>
        <taxon>Gobiinae</taxon>
        <taxon>Knipowitschia</taxon>
    </lineage>
</organism>
<dbReference type="PANTHER" id="PTHR37680:SF1">
    <property type="entry name" value="C130050O18RIK PROTEIN"/>
    <property type="match status" value="1"/>
</dbReference>
<dbReference type="SUPFAM" id="SSF81321">
    <property type="entry name" value="Family A G protein-coupled receptor-like"/>
    <property type="match status" value="1"/>
</dbReference>
<dbReference type="EMBL" id="OZ035845">
    <property type="protein sequence ID" value="CAL1599221.1"/>
    <property type="molecule type" value="Genomic_DNA"/>
</dbReference>
<feature type="transmembrane region" description="Helical" evidence="1">
    <location>
        <begin position="276"/>
        <end position="299"/>
    </location>
</feature>
<keyword evidence="1" id="KW-0472">Membrane</keyword>
<proteinExistence type="predicted"/>
<dbReference type="Proteomes" id="UP001497482">
    <property type="component" value="Chromosome 23"/>
</dbReference>
<feature type="transmembrane region" description="Helical" evidence="1">
    <location>
        <begin position="81"/>
        <end position="104"/>
    </location>
</feature>
<dbReference type="AlphaFoldDB" id="A0AAV2LAE2"/>
<keyword evidence="1" id="KW-1133">Transmembrane helix</keyword>
<evidence type="ECO:0000313" key="2">
    <source>
        <dbReference type="EMBL" id="CAL1599221.1"/>
    </source>
</evidence>
<feature type="transmembrane region" description="Helical" evidence="1">
    <location>
        <begin position="50"/>
        <end position="74"/>
    </location>
</feature>
<accession>A0AAV2LAE2</accession>
<feature type="transmembrane region" description="Helical" evidence="1">
    <location>
        <begin position="158"/>
        <end position="178"/>
    </location>
</feature>
<sequence length="346" mass="37923">MPLLHTDPGPIGTDSNSTAVTFINDSTPTVAFSDYLDRITANDITSRTNYAYSFLSALGFVAACFLLYVFLVAFRAQRRVAWLDCLLCAFSVLQLLLLLLSLYAAVHRPSFLRTSGLGCATLSFTINAVHGGGLLVLVVLAYILSLDPPSQAPLRKPGVCAGVVILGSVVVSLVLATIGGKREDNGCFMDPVCLPYALAKLILALLVPYMIQVTLLIAGCVRQWKTKGRFLSGSEEGPVFVAVSFVLFVCGLLYCTALIRAALLKRKDRLVPKEEAFLNVFEFVFFSGSSFSLILVLMLHRPCRETLKTVMRQMRDCCKRHGQTQAHRIIAPHIEISDALQDIEQQ</sequence>
<keyword evidence="3" id="KW-1185">Reference proteome</keyword>
<protein>
    <recommendedName>
        <fullName evidence="4">G-protein coupled receptors family 3 profile domain-containing protein</fullName>
    </recommendedName>
</protein>
<gene>
    <name evidence="2" type="ORF">KC01_LOCUS27530</name>
</gene>
<feature type="transmembrane region" description="Helical" evidence="1">
    <location>
        <begin position="198"/>
        <end position="218"/>
    </location>
</feature>
<evidence type="ECO:0008006" key="4">
    <source>
        <dbReference type="Google" id="ProtNLM"/>
    </source>
</evidence>
<reference evidence="2 3" key="1">
    <citation type="submission" date="2024-04" db="EMBL/GenBank/DDBJ databases">
        <authorList>
            <person name="Waldvogel A.-M."/>
            <person name="Schoenle A."/>
        </authorList>
    </citation>
    <scope>NUCLEOTIDE SEQUENCE [LARGE SCALE GENOMIC DNA]</scope>
</reference>
<name>A0AAV2LAE2_KNICA</name>
<keyword evidence="1" id="KW-0812">Transmembrane</keyword>
<feature type="transmembrane region" description="Helical" evidence="1">
    <location>
        <begin position="239"/>
        <end position="264"/>
    </location>
</feature>
<evidence type="ECO:0000313" key="3">
    <source>
        <dbReference type="Proteomes" id="UP001497482"/>
    </source>
</evidence>
<dbReference type="Gene3D" id="1.20.1070.10">
    <property type="entry name" value="Rhodopsin 7-helix transmembrane proteins"/>
    <property type="match status" value="1"/>
</dbReference>